<proteinExistence type="predicted"/>
<protein>
    <submittedName>
        <fullName evidence="1">Uncharacterized protein</fullName>
    </submittedName>
</protein>
<reference evidence="1" key="1">
    <citation type="submission" date="2014-08" db="EMBL/GenBank/DDBJ databases">
        <authorList>
            <person name="Falentin Helene"/>
        </authorList>
    </citation>
    <scope>NUCLEOTIDE SEQUENCE</scope>
</reference>
<gene>
    <name evidence="1" type="ORF">PFCIRM138_09120</name>
</gene>
<dbReference type="AlphaFoldDB" id="A0A0B7NVB7"/>
<organism evidence="1">
    <name type="scientific">Propionibacterium freudenreichii subsp. freudenreichii</name>
    <dbReference type="NCBI Taxonomy" id="66712"/>
    <lineage>
        <taxon>Bacteria</taxon>
        <taxon>Bacillati</taxon>
        <taxon>Actinomycetota</taxon>
        <taxon>Actinomycetes</taxon>
        <taxon>Propionibacteriales</taxon>
        <taxon>Propionibacteriaceae</taxon>
        <taxon>Propionibacterium</taxon>
    </lineage>
</organism>
<sequence length="98" mass="10854">MGGMLDMNGLTGAIAQRVEPLLTEESRGMMASAHREGDPDFLIYMGLQYALLDDVMIPMDILDALAQKLDEPSFTPGMIPESRKWLAENRARTERLGA</sequence>
<name>A0A0B7NVB7_PROFF</name>
<accession>A0A0B7NVB7</accession>
<dbReference type="EMBL" id="LM676418">
    <property type="protein sequence ID" value="CEP26656.1"/>
    <property type="molecule type" value="Genomic_DNA"/>
</dbReference>
<evidence type="ECO:0000313" key="1">
    <source>
        <dbReference type="EMBL" id="CEP26656.1"/>
    </source>
</evidence>